<evidence type="ECO:0000256" key="2">
    <source>
        <dbReference type="ARBA" id="ARBA00023015"/>
    </source>
</evidence>
<dbReference type="AlphaFoldDB" id="A0A5N6Q9U2"/>
<proteinExistence type="predicted"/>
<evidence type="ECO:0000256" key="1">
    <source>
        <dbReference type="ARBA" id="ARBA00004123"/>
    </source>
</evidence>
<dbReference type="OrthoDB" id="2020995at2759"/>
<keyword evidence="4" id="KW-0804">Transcription</keyword>
<evidence type="ECO:0000313" key="9">
    <source>
        <dbReference type="Proteomes" id="UP000327013"/>
    </source>
</evidence>
<feature type="region of interest" description="Disordered" evidence="6">
    <location>
        <begin position="559"/>
        <end position="596"/>
    </location>
</feature>
<feature type="compositionally biased region" description="Polar residues" evidence="6">
    <location>
        <begin position="276"/>
        <end position="285"/>
    </location>
</feature>
<sequence>MDKGWGLTLDSADSPRSFLRNKINKRSHDMMFQGIQFPVALGRRDEQAAPPPSDDNRVPVGEVDFFADKGRSADHDQDHDDNIRGSKTIRVSVKKENSHGEEAPRPGLDVNTRLHLLTANTGSDQSTVDDGISSDAEDKRAKSELSQLQMELQRMNSENQRLRDMLGQVTNNYSVLQMHLVAFLLSNNEVVKVILVCGDNQVLEGKSEERKQEINGGVVVPRQFMDLGPGGPADQTDEVSHSSSEDRTISGSPRNASKNEVVREGKRVGREESPESESQGWNSNKIPKLNPSKPAAIDQSAEATMRKARVSVRARSEAPMISDGCQWRKYGQKMAKGNPCPRAYYRCTMAVGCPVRKQVQRCAEDRSILITTYEGNHNHPLPPAAMAMASTTAAAASMLLSGSMSSADGIMNPNLLARAILPCSSSMATISASAPFPTVTLDLTHSPNPLQFQRTPSQFPVHFSGQPQSFGSMPTPPLPAQVLSQALYNQSKFAGLQLSQDMGPSQLAHHAPQSHQPPHQPQQPQPSLADTVSAATAAITADPNFTAALAAAISSIISGAHPNNNTTTTTNNNNNTNTNTNTSSANMTTSNTNNRN</sequence>
<feature type="compositionally biased region" description="Basic and acidic residues" evidence="6">
    <location>
        <begin position="93"/>
        <end position="104"/>
    </location>
</feature>
<protein>
    <recommendedName>
        <fullName evidence="7">WRKY domain-containing protein</fullName>
    </recommendedName>
</protein>
<dbReference type="InterPro" id="IPR003657">
    <property type="entry name" value="WRKY_dom"/>
</dbReference>
<accession>A0A5N6Q9U2</accession>
<feature type="compositionally biased region" description="Basic and acidic residues" evidence="6">
    <location>
        <begin position="260"/>
        <end position="273"/>
    </location>
</feature>
<dbReference type="InterPro" id="IPR044810">
    <property type="entry name" value="WRKY_plant"/>
</dbReference>
<name>A0A5N6Q9U2_9ROSI</name>
<dbReference type="EMBL" id="CM017321">
    <property type="protein sequence ID" value="KAE7995379.1"/>
    <property type="molecule type" value="Genomic_DNA"/>
</dbReference>
<dbReference type="GO" id="GO:0005634">
    <property type="term" value="C:nucleus"/>
    <property type="evidence" value="ECO:0007669"/>
    <property type="project" value="UniProtKB-SubCell"/>
</dbReference>
<evidence type="ECO:0000256" key="5">
    <source>
        <dbReference type="ARBA" id="ARBA00023242"/>
    </source>
</evidence>
<dbReference type="GO" id="GO:0003700">
    <property type="term" value="F:DNA-binding transcription factor activity"/>
    <property type="evidence" value="ECO:0007669"/>
    <property type="project" value="InterPro"/>
</dbReference>
<reference evidence="8 9" key="1">
    <citation type="submission" date="2019-06" db="EMBL/GenBank/DDBJ databases">
        <title>A chromosomal-level reference genome of Carpinus fangiana (Coryloideae, Betulaceae).</title>
        <authorList>
            <person name="Yang X."/>
            <person name="Wang Z."/>
            <person name="Zhang L."/>
            <person name="Hao G."/>
            <person name="Liu J."/>
            <person name="Yang Y."/>
        </authorList>
    </citation>
    <scope>NUCLEOTIDE SEQUENCE [LARGE SCALE GENOMIC DNA]</scope>
    <source>
        <strain evidence="8">Cfa_2016G</strain>
        <tissue evidence="8">Leaf</tissue>
    </source>
</reference>
<dbReference type="PANTHER" id="PTHR31429:SF106">
    <property type="entry name" value="WRKY TRANSCRIPTION FACTOR 31-RELATED"/>
    <property type="match status" value="1"/>
</dbReference>
<evidence type="ECO:0000256" key="6">
    <source>
        <dbReference type="SAM" id="MobiDB-lite"/>
    </source>
</evidence>
<dbReference type="InterPro" id="IPR036576">
    <property type="entry name" value="WRKY_dom_sf"/>
</dbReference>
<organism evidence="8 9">
    <name type="scientific">Carpinus fangiana</name>
    <dbReference type="NCBI Taxonomy" id="176857"/>
    <lineage>
        <taxon>Eukaryota</taxon>
        <taxon>Viridiplantae</taxon>
        <taxon>Streptophyta</taxon>
        <taxon>Embryophyta</taxon>
        <taxon>Tracheophyta</taxon>
        <taxon>Spermatophyta</taxon>
        <taxon>Magnoliopsida</taxon>
        <taxon>eudicotyledons</taxon>
        <taxon>Gunneridae</taxon>
        <taxon>Pentapetalae</taxon>
        <taxon>rosids</taxon>
        <taxon>fabids</taxon>
        <taxon>Fagales</taxon>
        <taxon>Betulaceae</taxon>
        <taxon>Carpinus</taxon>
    </lineage>
</organism>
<feature type="region of interest" description="Disordered" evidence="6">
    <location>
        <begin position="208"/>
        <end position="304"/>
    </location>
</feature>
<evidence type="ECO:0000256" key="4">
    <source>
        <dbReference type="ARBA" id="ARBA00023163"/>
    </source>
</evidence>
<dbReference type="PROSITE" id="PS50811">
    <property type="entry name" value="WRKY"/>
    <property type="match status" value="1"/>
</dbReference>
<feature type="compositionally biased region" description="Basic and acidic residues" evidence="6">
    <location>
        <begin position="238"/>
        <end position="248"/>
    </location>
</feature>
<feature type="region of interest" description="Disordered" evidence="6">
    <location>
        <begin position="503"/>
        <end position="528"/>
    </location>
</feature>
<keyword evidence="2" id="KW-0805">Transcription regulation</keyword>
<gene>
    <name evidence="8" type="ORF">FH972_000186</name>
</gene>
<keyword evidence="5" id="KW-0539">Nucleus</keyword>
<keyword evidence="3" id="KW-0238">DNA-binding</keyword>
<feature type="region of interest" description="Disordered" evidence="6">
    <location>
        <begin position="42"/>
        <end position="61"/>
    </location>
</feature>
<evidence type="ECO:0000313" key="8">
    <source>
        <dbReference type="EMBL" id="KAE7995379.1"/>
    </source>
</evidence>
<dbReference type="SMART" id="SM00774">
    <property type="entry name" value="WRKY"/>
    <property type="match status" value="1"/>
</dbReference>
<feature type="compositionally biased region" description="Basic and acidic residues" evidence="6">
    <location>
        <begin position="68"/>
        <end position="84"/>
    </location>
</feature>
<feature type="compositionally biased region" description="Low complexity" evidence="6">
    <location>
        <begin position="505"/>
        <end position="517"/>
    </location>
</feature>
<feature type="domain" description="WRKY" evidence="7">
    <location>
        <begin position="316"/>
        <end position="382"/>
    </location>
</feature>
<dbReference type="Pfam" id="PF03106">
    <property type="entry name" value="WRKY"/>
    <property type="match status" value="1"/>
</dbReference>
<dbReference type="PANTHER" id="PTHR31429">
    <property type="entry name" value="WRKY TRANSCRIPTION FACTOR 36-RELATED"/>
    <property type="match status" value="1"/>
</dbReference>
<feature type="region of interest" description="Disordered" evidence="6">
    <location>
        <begin position="120"/>
        <end position="141"/>
    </location>
</feature>
<keyword evidence="9" id="KW-1185">Reference proteome</keyword>
<feature type="region of interest" description="Disordered" evidence="6">
    <location>
        <begin position="456"/>
        <end position="477"/>
    </location>
</feature>
<evidence type="ECO:0000259" key="7">
    <source>
        <dbReference type="PROSITE" id="PS50811"/>
    </source>
</evidence>
<feature type="region of interest" description="Disordered" evidence="6">
    <location>
        <begin position="68"/>
        <end position="108"/>
    </location>
</feature>
<evidence type="ECO:0000256" key="3">
    <source>
        <dbReference type="ARBA" id="ARBA00023125"/>
    </source>
</evidence>
<comment type="subcellular location">
    <subcellularLocation>
        <location evidence="1">Nucleus</location>
    </subcellularLocation>
</comment>
<dbReference type="FunFam" id="2.20.25.80:FF:000002">
    <property type="entry name" value="probable WRKY transcription factor 31"/>
    <property type="match status" value="1"/>
</dbReference>
<feature type="compositionally biased region" description="Polar residues" evidence="6">
    <location>
        <begin position="249"/>
        <end position="258"/>
    </location>
</feature>
<dbReference type="SUPFAM" id="SSF118290">
    <property type="entry name" value="WRKY DNA-binding domain"/>
    <property type="match status" value="1"/>
</dbReference>
<dbReference type="Proteomes" id="UP000327013">
    <property type="component" value="Chromosome 1"/>
</dbReference>
<dbReference type="Gene3D" id="2.20.25.80">
    <property type="entry name" value="WRKY domain"/>
    <property type="match status" value="1"/>
</dbReference>
<dbReference type="GO" id="GO:0043565">
    <property type="term" value="F:sequence-specific DNA binding"/>
    <property type="evidence" value="ECO:0007669"/>
    <property type="project" value="InterPro"/>
</dbReference>